<comment type="caution">
    <text evidence="1">The sequence shown here is derived from an EMBL/GenBank/DDBJ whole genome shotgun (WGS) entry which is preliminary data.</text>
</comment>
<dbReference type="AlphaFoldDB" id="A0A8S4QI30"/>
<protein>
    <submittedName>
        <fullName evidence="1">Jg14917 protein</fullName>
    </submittedName>
</protein>
<dbReference type="Proteomes" id="UP000838756">
    <property type="component" value="Unassembled WGS sequence"/>
</dbReference>
<accession>A0A8S4QI30</accession>
<reference evidence="1" key="1">
    <citation type="submission" date="2022-03" db="EMBL/GenBank/DDBJ databases">
        <authorList>
            <person name="Lindestad O."/>
        </authorList>
    </citation>
    <scope>NUCLEOTIDE SEQUENCE</scope>
</reference>
<sequence>MLVVGCLISKVLEWRPRETPSSKMDDIKRVTGSGMRKAEDRVWWRILEIPMPTVDSMLNDDHDSSSTSCSGLSPYLVGRNLPLYVVLLVRLPVGLLQFCHDCWLF</sequence>
<gene>
    <name evidence="1" type="primary">jg14917</name>
    <name evidence="1" type="ORF">PAEG_LOCUS2833</name>
</gene>
<dbReference type="EMBL" id="CAKXAJ010008878">
    <property type="protein sequence ID" value="CAH2210984.1"/>
    <property type="molecule type" value="Genomic_DNA"/>
</dbReference>
<keyword evidence="2" id="KW-1185">Reference proteome</keyword>
<proteinExistence type="predicted"/>
<evidence type="ECO:0000313" key="2">
    <source>
        <dbReference type="Proteomes" id="UP000838756"/>
    </source>
</evidence>
<evidence type="ECO:0000313" key="1">
    <source>
        <dbReference type="EMBL" id="CAH2210984.1"/>
    </source>
</evidence>
<organism evidence="1 2">
    <name type="scientific">Pararge aegeria aegeria</name>
    <dbReference type="NCBI Taxonomy" id="348720"/>
    <lineage>
        <taxon>Eukaryota</taxon>
        <taxon>Metazoa</taxon>
        <taxon>Ecdysozoa</taxon>
        <taxon>Arthropoda</taxon>
        <taxon>Hexapoda</taxon>
        <taxon>Insecta</taxon>
        <taxon>Pterygota</taxon>
        <taxon>Neoptera</taxon>
        <taxon>Endopterygota</taxon>
        <taxon>Lepidoptera</taxon>
        <taxon>Glossata</taxon>
        <taxon>Ditrysia</taxon>
        <taxon>Papilionoidea</taxon>
        <taxon>Nymphalidae</taxon>
        <taxon>Satyrinae</taxon>
        <taxon>Satyrini</taxon>
        <taxon>Parargina</taxon>
        <taxon>Pararge</taxon>
    </lineage>
</organism>
<name>A0A8S4QI30_9NEOP</name>